<evidence type="ECO:0000313" key="1">
    <source>
        <dbReference type="EMBL" id="VHO05831.1"/>
    </source>
</evidence>
<dbReference type="Gene3D" id="3.40.50.300">
    <property type="entry name" value="P-loop containing nucleotide triphosphate hydrolases"/>
    <property type="match status" value="1"/>
</dbReference>
<organism evidence="1">
    <name type="scientific">Rheinheimera sp. BAL341</name>
    <dbReference type="NCBI Taxonomy" id="1708203"/>
    <lineage>
        <taxon>Bacteria</taxon>
        <taxon>Pseudomonadati</taxon>
        <taxon>Pseudomonadota</taxon>
        <taxon>Gammaproteobacteria</taxon>
        <taxon>Chromatiales</taxon>
        <taxon>Chromatiaceae</taxon>
        <taxon>Rheinheimera</taxon>
    </lineage>
</organism>
<sequence>MIIRSFQDIPEGKNNDVDFPPFSTDLGRGKGSTWDSLLQSKRILIISEAGTGKTYECRTQAKHLWANGEPAFFLELATLANEDVRGQLDGDEETRLDNWLTSQSEVATFFLDSVDELKLTKGSFEIALKRLKKCIKNQLHRARIIITTRPIPYDKKLVEEILPVPKTPITRSNEDTFALIAIGEYSKSKEHDSSIESPDWRFVALNPLSDELILQFSRIQGVSEPEVLLNELQRRNAQEFARRPQDLIELCADWCVHKRIRTHRDQVSTNVRIKLLPRKEGDEPAQLSVEKAIEGASRLALAVQMTRRLTIQYGSASDVGDEEVALDPTVILSDWQQNEIKALLERPIFGFASYGRVRFHHRSVAEYLAAERLVVLRSRGIPFQAIKRLLFAETKGKIIVRPSKRSIAGWLALRENRIFELLRDNEPAVLMNEGDPESLSQTQRNQVLRAFADCYGLGGWRGLQVPRIQVHRFATKELADEINRIWCNGVENPDVREVLLDLVEVGSIEACTDLAFNVVHNTEAPDVERVTAYFGMIRPAISA</sequence>
<name>A0A486XV98_9GAMM</name>
<gene>
    <name evidence="1" type="ORF">BAL341_2917</name>
</gene>
<proteinExistence type="predicted"/>
<protein>
    <submittedName>
        <fullName evidence="1">Uncharacterized protein</fullName>
    </submittedName>
</protein>
<accession>A0A486XV98</accession>
<dbReference type="SUPFAM" id="SSF52540">
    <property type="entry name" value="P-loop containing nucleoside triphosphate hydrolases"/>
    <property type="match status" value="1"/>
</dbReference>
<dbReference type="InterPro" id="IPR027417">
    <property type="entry name" value="P-loop_NTPase"/>
</dbReference>
<dbReference type="AlphaFoldDB" id="A0A486XV98"/>
<dbReference type="EMBL" id="CAAJGR010000007">
    <property type="protein sequence ID" value="VHO05831.1"/>
    <property type="molecule type" value="Genomic_DNA"/>
</dbReference>
<reference evidence="1" key="1">
    <citation type="submission" date="2019-04" db="EMBL/GenBank/DDBJ databases">
        <authorList>
            <person name="Brambilla D."/>
        </authorList>
    </citation>
    <scope>NUCLEOTIDE SEQUENCE</scope>
    <source>
        <strain evidence="1">BAL1</strain>
    </source>
</reference>